<dbReference type="AlphaFoldDB" id="A0AAD4T0I9"/>
<feature type="non-terminal residue" evidence="8">
    <location>
        <position position="350"/>
    </location>
</feature>
<dbReference type="SMART" id="SM00119">
    <property type="entry name" value="HECTc"/>
    <property type="match status" value="1"/>
</dbReference>
<comment type="caution">
    <text evidence="6">Lacks conserved residue(s) required for the propagation of feature annotation.</text>
</comment>
<organism evidence="8 9">
    <name type="scientific">Papaver atlanticum</name>
    <dbReference type="NCBI Taxonomy" id="357466"/>
    <lineage>
        <taxon>Eukaryota</taxon>
        <taxon>Viridiplantae</taxon>
        <taxon>Streptophyta</taxon>
        <taxon>Embryophyta</taxon>
        <taxon>Tracheophyta</taxon>
        <taxon>Spermatophyta</taxon>
        <taxon>Magnoliopsida</taxon>
        <taxon>Ranunculales</taxon>
        <taxon>Papaveraceae</taxon>
        <taxon>Papaveroideae</taxon>
        <taxon>Papaver</taxon>
    </lineage>
</organism>
<gene>
    <name evidence="8" type="ORF">MKW98_024261</name>
</gene>
<dbReference type="InterPro" id="IPR050409">
    <property type="entry name" value="E3_ubiq-protein_ligase"/>
</dbReference>
<evidence type="ECO:0000313" key="9">
    <source>
        <dbReference type="Proteomes" id="UP001202328"/>
    </source>
</evidence>
<keyword evidence="4" id="KW-0808">Transferase</keyword>
<evidence type="ECO:0000259" key="7">
    <source>
        <dbReference type="PROSITE" id="PS50237"/>
    </source>
</evidence>
<evidence type="ECO:0000256" key="6">
    <source>
        <dbReference type="PROSITE-ProRule" id="PRU00104"/>
    </source>
</evidence>
<comment type="pathway">
    <text evidence="2">Protein modification; protein ubiquitination.</text>
</comment>
<name>A0AAD4T0I9_9MAGN</name>
<dbReference type="GO" id="GO:0000209">
    <property type="term" value="P:protein polyubiquitination"/>
    <property type="evidence" value="ECO:0007669"/>
    <property type="project" value="TreeGrafter"/>
</dbReference>
<feature type="domain" description="HECT" evidence="7">
    <location>
        <begin position="1"/>
        <end position="193"/>
    </location>
</feature>
<dbReference type="GO" id="GO:0006511">
    <property type="term" value="P:ubiquitin-dependent protein catabolic process"/>
    <property type="evidence" value="ECO:0007669"/>
    <property type="project" value="TreeGrafter"/>
</dbReference>
<dbReference type="GO" id="GO:0005737">
    <property type="term" value="C:cytoplasm"/>
    <property type="evidence" value="ECO:0007669"/>
    <property type="project" value="TreeGrafter"/>
</dbReference>
<dbReference type="Gene3D" id="3.30.2410.10">
    <property type="entry name" value="Hect, E3 ligase catalytic domain"/>
    <property type="match status" value="1"/>
</dbReference>
<evidence type="ECO:0000256" key="4">
    <source>
        <dbReference type="ARBA" id="ARBA00022679"/>
    </source>
</evidence>
<evidence type="ECO:0000256" key="5">
    <source>
        <dbReference type="ARBA" id="ARBA00022786"/>
    </source>
</evidence>
<keyword evidence="9" id="KW-1185">Reference proteome</keyword>
<protein>
    <recommendedName>
        <fullName evidence="3">HECT-type E3 ubiquitin transferase</fullName>
        <ecNumber evidence="3">2.3.2.26</ecNumber>
    </recommendedName>
</protein>
<evidence type="ECO:0000313" key="8">
    <source>
        <dbReference type="EMBL" id="KAI3928660.1"/>
    </source>
</evidence>
<dbReference type="PANTHER" id="PTHR11254">
    <property type="entry name" value="HECT DOMAIN UBIQUITIN-PROTEIN LIGASE"/>
    <property type="match status" value="1"/>
</dbReference>
<reference evidence="8" key="1">
    <citation type="submission" date="2022-04" db="EMBL/GenBank/DDBJ databases">
        <title>A functionally conserved STORR gene fusion in Papaver species that diverged 16.8 million years ago.</title>
        <authorList>
            <person name="Catania T."/>
        </authorList>
    </citation>
    <scope>NUCLEOTIDE SEQUENCE</scope>
    <source>
        <strain evidence="8">S-188037</strain>
    </source>
</reference>
<comment type="caution">
    <text evidence="8">The sequence shown here is derived from an EMBL/GenBank/DDBJ whole genome shotgun (WGS) entry which is preliminary data.</text>
</comment>
<dbReference type="EMBL" id="JAJJMB010007708">
    <property type="protein sequence ID" value="KAI3928660.1"/>
    <property type="molecule type" value="Genomic_DNA"/>
</dbReference>
<dbReference type="InterPro" id="IPR035983">
    <property type="entry name" value="Hect_E3_ubiquitin_ligase"/>
</dbReference>
<dbReference type="Pfam" id="PF00632">
    <property type="entry name" value="HECT"/>
    <property type="match status" value="1"/>
</dbReference>
<dbReference type="GO" id="GO:0061630">
    <property type="term" value="F:ubiquitin protein ligase activity"/>
    <property type="evidence" value="ECO:0007669"/>
    <property type="project" value="UniProtKB-EC"/>
</dbReference>
<dbReference type="PROSITE" id="PS50237">
    <property type="entry name" value="HECT"/>
    <property type="match status" value="1"/>
</dbReference>
<proteinExistence type="predicted"/>
<evidence type="ECO:0000256" key="1">
    <source>
        <dbReference type="ARBA" id="ARBA00000885"/>
    </source>
</evidence>
<sequence length="350" mass="40111">MHKLQVGIAFDRVFFLQLAGEKISLEDIECADPIMYKSCKKILEMDADFVDSDAMGLTFVREIEEFGSRKIVELCPGGNNIVVNSKNREQYVHLLIQHFFVKSVSAKVAYFARGFADILCKRRLAKGFFRRIGLKGLDCALLGGHNPICLKDWKEHTKYEGYRETDEQICWFWKVVMGMSMEQQRELLFFWTSVKYLQAVVLDFCETPPATGSCGRLVPLKVDMFFLMQMEGDICLVHLKINEPSILDSLTKTSGSSGYSRFLKVSGRSLCSYSILEGSRLKEPSRICFMSWITLNLKCTDNGGHVRSRSEPSLGFKVDAVLYFTSSYFATFWYDYVGVTEFSFYYVRGF</sequence>
<evidence type="ECO:0000256" key="2">
    <source>
        <dbReference type="ARBA" id="ARBA00004906"/>
    </source>
</evidence>
<dbReference type="SUPFAM" id="SSF56204">
    <property type="entry name" value="Hect, E3 ligase catalytic domain"/>
    <property type="match status" value="1"/>
</dbReference>
<dbReference type="InterPro" id="IPR000569">
    <property type="entry name" value="HECT_dom"/>
</dbReference>
<dbReference type="Gene3D" id="3.30.2160.10">
    <property type="entry name" value="Hect, E3 ligase catalytic domain"/>
    <property type="match status" value="1"/>
</dbReference>
<dbReference type="Proteomes" id="UP001202328">
    <property type="component" value="Unassembled WGS sequence"/>
</dbReference>
<comment type="catalytic activity">
    <reaction evidence="1">
        <text>S-ubiquitinyl-[E2 ubiquitin-conjugating enzyme]-L-cysteine + [acceptor protein]-L-lysine = [E2 ubiquitin-conjugating enzyme]-L-cysteine + N(6)-ubiquitinyl-[acceptor protein]-L-lysine.</text>
        <dbReference type="EC" id="2.3.2.26"/>
    </reaction>
</comment>
<evidence type="ECO:0000256" key="3">
    <source>
        <dbReference type="ARBA" id="ARBA00012485"/>
    </source>
</evidence>
<dbReference type="PANTHER" id="PTHR11254:SF424">
    <property type="entry name" value="E3 UBIQUITIN-PROTEIN LIGASE UPL5"/>
    <property type="match status" value="1"/>
</dbReference>
<dbReference type="EC" id="2.3.2.26" evidence="3"/>
<keyword evidence="5 6" id="KW-0833">Ubl conjugation pathway</keyword>
<accession>A0AAD4T0I9</accession>